<gene>
    <name evidence="1" type="ORF">KP509_31G011200</name>
</gene>
<comment type="caution">
    <text evidence="1">The sequence shown here is derived from an EMBL/GenBank/DDBJ whole genome shotgun (WGS) entry which is preliminary data.</text>
</comment>
<reference evidence="1" key="1">
    <citation type="submission" date="2021-08" db="EMBL/GenBank/DDBJ databases">
        <title>WGS assembly of Ceratopteris richardii.</title>
        <authorList>
            <person name="Marchant D.B."/>
            <person name="Chen G."/>
            <person name="Jenkins J."/>
            <person name="Shu S."/>
            <person name="Leebens-Mack J."/>
            <person name="Grimwood J."/>
            <person name="Schmutz J."/>
            <person name="Soltis P."/>
            <person name="Soltis D."/>
            <person name="Chen Z.-H."/>
        </authorList>
    </citation>
    <scope>NUCLEOTIDE SEQUENCE</scope>
    <source>
        <strain evidence="1">Whitten #5841</strain>
        <tissue evidence="1">Leaf</tissue>
    </source>
</reference>
<protein>
    <submittedName>
        <fullName evidence="1">Uncharacterized protein</fullName>
    </submittedName>
</protein>
<organism evidence="1 2">
    <name type="scientific">Ceratopteris richardii</name>
    <name type="common">Triangle waterfern</name>
    <dbReference type="NCBI Taxonomy" id="49495"/>
    <lineage>
        <taxon>Eukaryota</taxon>
        <taxon>Viridiplantae</taxon>
        <taxon>Streptophyta</taxon>
        <taxon>Embryophyta</taxon>
        <taxon>Tracheophyta</taxon>
        <taxon>Polypodiopsida</taxon>
        <taxon>Polypodiidae</taxon>
        <taxon>Polypodiales</taxon>
        <taxon>Pteridineae</taxon>
        <taxon>Pteridaceae</taxon>
        <taxon>Parkerioideae</taxon>
        <taxon>Ceratopteris</taxon>
    </lineage>
</organism>
<dbReference type="EMBL" id="CM035436">
    <property type="protein sequence ID" value="KAH7288088.1"/>
    <property type="molecule type" value="Genomic_DNA"/>
</dbReference>
<keyword evidence="2" id="KW-1185">Reference proteome</keyword>
<sequence>MVAMVPEPIHSFPIRAQDFVVWKDGATCRIFLATCFRKKIVNSGSERYVGTYKILITMDVKAGNLKSVEATLVSLTQSQLSPNMSLKQSQLSPNIVLYRTLFLFRVYSTNFMASVMESHVTEREGARFSLM</sequence>
<dbReference type="Proteomes" id="UP000825935">
    <property type="component" value="Chromosome 31"/>
</dbReference>
<dbReference type="AlphaFoldDB" id="A0A8T2QX77"/>
<evidence type="ECO:0000313" key="1">
    <source>
        <dbReference type="EMBL" id="KAH7288088.1"/>
    </source>
</evidence>
<name>A0A8T2QX77_CERRI</name>
<accession>A0A8T2QX77</accession>
<proteinExistence type="predicted"/>
<evidence type="ECO:0000313" key="2">
    <source>
        <dbReference type="Proteomes" id="UP000825935"/>
    </source>
</evidence>